<evidence type="ECO:0000256" key="3">
    <source>
        <dbReference type="ARBA" id="ARBA00022695"/>
    </source>
</evidence>
<keyword evidence="9" id="KW-0175">Coiled coil</keyword>
<evidence type="ECO:0000256" key="7">
    <source>
        <dbReference type="HAMAP-Rule" id="MF_01322"/>
    </source>
</evidence>
<accession>A0A1G1W907</accession>
<evidence type="ECO:0000313" key="11">
    <source>
        <dbReference type="EMBL" id="OGY24168.1"/>
    </source>
</evidence>
<keyword evidence="7" id="KW-0862">Zinc</keyword>
<dbReference type="Pfam" id="PF04983">
    <property type="entry name" value="RNA_pol_Rpb1_3"/>
    <property type="match status" value="1"/>
</dbReference>
<feature type="binding site" evidence="7">
    <location>
        <position position="75"/>
    </location>
    <ligand>
        <name>Zn(2+)</name>
        <dbReference type="ChEBI" id="CHEBI:29105"/>
        <label>1</label>
    </ligand>
</feature>
<feature type="binding site" evidence="7">
    <location>
        <position position="935"/>
    </location>
    <ligand>
        <name>Zn(2+)</name>
        <dbReference type="ChEBI" id="CHEBI:29105"/>
        <label>2</label>
    </ligand>
</feature>
<comment type="cofactor">
    <cofactor evidence="7">
        <name>Zn(2+)</name>
        <dbReference type="ChEBI" id="CHEBI:29105"/>
    </cofactor>
    <text evidence="7">Binds 2 Zn(2+) ions per subunit.</text>
</comment>
<sequence length="1248" mass="140058">MNEIRDFEALRMILASSEDILSWSHGEVTKPETINYRTFKPEKDGLFDEKIFGPTKDWECYCGKYKRIRYRGVICDKCGVEVTQSKVRRERMGHIKLAAPVAHVWFFKGTPSKLSQLLDITPRYLEAVVYFANYLVIETDEEKRKRVLDEIGKFFKNQAELIQKDFSDRAKETDKDLKEELKKLNVKNKEQREIIAEELELKAKARRNALREEEAAELAKNEELRNSTSEKVKFIKKLSVISEEEYHRLKNYGAEDFMKVGMGAEAILELLKSLDLDKLSNTLREEVKNSSGQKLLKATKRLRVVEGFRQAGIKPDFMIMAVLPVIPPDLRPMVQLSGGRFATSDLNDLYRRVLNRNNRLKRLTDLGAPEIILRNEKRMLQEAVDALIDSAQRTTPTRAGVQVLRSLSDMLKGKQGRFRQNLLGKRVDYSGRSVIVVAPDIKLNECRVPKEMALELFKPYVLRELIFQGYAPNVKSAKHVFERRGPEVWDILESITKEHPVLLNRAPTLHRLGMQSFYPILTEGNAIGIHPSVCAGYGADFDGDQMAIHVPLASAAQEEALNLMMSTNNLLRPADGEPIMTPNHDVFLGIYYITLLDDGEAKHVFDEEEAVRAYYLGNIGLREKIKIIREGKSIETSAGRIFFNLALPIEMRFINDVIKGPDVKKLLVECQSRFGKKATVDLIDALKDLGFHFATTSGISIAISDAEIISEKKKLIDEADSKVEEIEKNFNRGLITEAEKTRLSQEVWATLTTKIDELTWESMDEENSLKMIQGSGARGSRDQIKQLAGMRGLVADPMGRIVELPSKSNFREGLEVFEYFTSTRGARKGLVDKALKTADAGYLTRRLVDVAHDVIVREENCGAKDGITLERVGENNFAQRLLGRVVAEDIKDKNKVIVKRNEIVTEAHLDLIEKANVPQAVIRSTLTCESKYGICQLCYGRDLATKEPVKIGTPVGVIAAQSIGEPGTQLTMRTFHLGGIVGLDITQGLPRVDEIFEARVPKTKALMSEIPGKIDIIEGDEERKIRITAKDKKTILEKEYIVPATSEILVDTGNYVEAGTGLTSGHLDLKTLLETKGQRAVQQYIISELQKVYESQGAQINDKHFEVIVRKMSEKVRVETAGDTNLLPGEMVDKMRFSEENAKVLAEGGEPATASIVILGITRAALYTESVLSAASFQETTSVLTDAATSGKIDYLRGLKENVIIGRLIPTGERARLNGKASEKEKRATIIAAEDISIKQPQVKESTF</sequence>
<organism evidence="11 12">
    <name type="scientific">Candidatus Woykebacteria bacterium RBG_13_40_15</name>
    <dbReference type="NCBI Taxonomy" id="1802593"/>
    <lineage>
        <taxon>Bacteria</taxon>
        <taxon>Candidatus Woykeibacteriota</taxon>
    </lineage>
</organism>
<dbReference type="GO" id="GO:0000428">
    <property type="term" value="C:DNA-directed RNA polymerase complex"/>
    <property type="evidence" value="ECO:0007669"/>
    <property type="project" value="UniProtKB-KW"/>
</dbReference>
<evidence type="ECO:0000256" key="4">
    <source>
        <dbReference type="ARBA" id="ARBA00022723"/>
    </source>
</evidence>
<dbReference type="InterPro" id="IPR007080">
    <property type="entry name" value="RNA_pol_Rpb1_1"/>
</dbReference>
<comment type="catalytic activity">
    <reaction evidence="6 7 8">
        <text>RNA(n) + a ribonucleoside 5'-triphosphate = RNA(n+1) + diphosphate</text>
        <dbReference type="Rhea" id="RHEA:21248"/>
        <dbReference type="Rhea" id="RHEA-COMP:14527"/>
        <dbReference type="Rhea" id="RHEA-COMP:17342"/>
        <dbReference type="ChEBI" id="CHEBI:33019"/>
        <dbReference type="ChEBI" id="CHEBI:61557"/>
        <dbReference type="ChEBI" id="CHEBI:140395"/>
        <dbReference type="EC" id="2.7.7.6"/>
    </reaction>
</comment>
<comment type="subunit">
    <text evidence="7">The RNAP catalytic core consists of 2 alpha, 1 beta, 1 beta' and 1 omega subunit. When a sigma factor is associated with the core the holoenzyme is formed, which can initiate transcription.</text>
</comment>
<dbReference type="Gene3D" id="2.40.50.100">
    <property type="match status" value="1"/>
</dbReference>
<feature type="coiled-coil region" evidence="9">
    <location>
        <begin position="167"/>
        <end position="227"/>
    </location>
</feature>
<name>A0A1G1W907_9BACT</name>
<dbReference type="InterPro" id="IPR045867">
    <property type="entry name" value="DNA-dir_RpoC_beta_prime"/>
</dbReference>
<dbReference type="SUPFAM" id="SSF64484">
    <property type="entry name" value="beta and beta-prime subunits of DNA dependent RNA-polymerase"/>
    <property type="match status" value="1"/>
</dbReference>
<keyword evidence="2 7" id="KW-0808">Transferase</keyword>
<dbReference type="InterPro" id="IPR007083">
    <property type="entry name" value="RNA_pol_Rpb1_4"/>
</dbReference>
<feature type="binding site" evidence="7">
    <location>
        <position position="928"/>
    </location>
    <ligand>
        <name>Zn(2+)</name>
        <dbReference type="ChEBI" id="CHEBI:29105"/>
        <label>2</label>
    </ligand>
</feature>
<dbReference type="HAMAP" id="MF_01322">
    <property type="entry name" value="RNApol_bact_RpoC"/>
    <property type="match status" value="1"/>
</dbReference>
<dbReference type="InterPro" id="IPR006592">
    <property type="entry name" value="RNA_pol_N"/>
</dbReference>
<protein>
    <recommendedName>
        <fullName evidence="7">DNA-directed RNA polymerase subunit beta'</fullName>
        <shortName evidence="7">RNAP subunit beta'</shortName>
        <ecNumber evidence="7">2.7.7.6</ecNumber>
    </recommendedName>
    <alternativeName>
        <fullName evidence="7">RNA polymerase subunit beta'</fullName>
    </alternativeName>
    <alternativeName>
        <fullName evidence="7">Transcriptase subunit beta'</fullName>
    </alternativeName>
</protein>
<keyword evidence="7" id="KW-0460">Magnesium</keyword>
<evidence type="ECO:0000256" key="9">
    <source>
        <dbReference type="SAM" id="Coils"/>
    </source>
</evidence>
<gene>
    <name evidence="7" type="primary">rpoC</name>
    <name evidence="11" type="ORF">A2172_01325</name>
</gene>
<comment type="caution">
    <text evidence="11">The sequence shown here is derived from an EMBL/GenBank/DDBJ whole genome shotgun (WGS) entry which is preliminary data.</text>
</comment>
<dbReference type="InterPro" id="IPR038120">
    <property type="entry name" value="Rpb1_funnel_sf"/>
</dbReference>
<reference evidence="11 12" key="1">
    <citation type="journal article" date="2016" name="Nat. Commun.">
        <title>Thousands of microbial genomes shed light on interconnected biogeochemical processes in an aquifer system.</title>
        <authorList>
            <person name="Anantharaman K."/>
            <person name="Brown C.T."/>
            <person name="Hug L.A."/>
            <person name="Sharon I."/>
            <person name="Castelle C.J."/>
            <person name="Probst A.J."/>
            <person name="Thomas B.C."/>
            <person name="Singh A."/>
            <person name="Wilkins M.J."/>
            <person name="Karaoz U."/>
            <person name="Brodie E.L."/>
            <person name="Williams K.H."/>
            <person name="Hubbard S.S."/>
            <person name="Banfield J.F."/>
        </authorList>
    </citation>
    <scope>NUCLEOTIDE SEQUENCE [LARGE SCALE GENOMIC DNA]</scope>
</reference>
<evidence type="ECO:0000256" key="1">
    <source>
        <dbReference type="ARBA" id="ARBA00022478"/>
    </source>
</evidence>
<evidence type="ECO:0000313" key="12">
    <source>
        <dbReference type="Proteomes" id="UP000176631"/>
    </source>
</evidence>
<dbReference type="PANTHER" id="PTHR19376:SF54">
    <property type="entry name" value="DNA-DIRECTED RNA POLYMERASE SUBUNIT BETA"/>
    <property type="match status" value="1"/>
</dbReference>
<dbReference type="Gene3D" id="1.10.1790.20">
    <property type="match status" value="1"/>
</dbReference>
<feature type="binding site" evidence="7">
    <location>
        <position position="542"/>
    </location>
    <ligand>
        <name>Mg(2+)</name>
        <dbReference type="ChEBI" id="CHEBI:18420"/>
    </ligand>
</feature>
<keyword evidence="3 7" id="KW-0548">Nucleotidyltransferase</keyword>
<dbReference type="EMBL" id="MHCP01000015">
    <property type="protein sequence ID" value="OGY24168.1"/>
    <property type="molecule type" value="Genomic_DNA"/>
</dbReference>
<feature type="binding site" evidence="7">
    <location>
        <position position="62"/>
    </location>
    <ligand>
        <name>Zn(2+)</name>
        <dbReference type="ChEBI" id="CHEBI:29105"/>
        <label>1</label>
    </ligand>
</feature>
<comment type="cofactor">
    <cofactor evidence="7">
        <name>Mg(2+)</name>
        <dbReference type="ChEBI" id="CHEBI:18420"/>
    </cofactor>
    <text evidence="7">Binds 1 Mg(2+) ion per subunit.</text>
</comment>
<evidence type="ECO:0000259" key="10">
    <source>
        <dbReference type="SMART" id="SM00663"/>
    </source>
</evidence>
<feature type="domain" description="RNA polymerase N-terminal" evidence="10">
    <location>
        <begin position="316"/>
        <end position="594"/>
    </location>
</feature>
<dbReference type="InterPro" id="IPR044893">
    <property type="entry name" value="RNA_pol_Rpb1_clamp_domain"/>
</dbReference>
<dbReference type="Gene3D" id="4.10.860.120">
    <property type="entry name" value="RNA polymerase II, clamp domain"/>
    <property type="match status" value="1"/>
</dbReference>
<dbReference type="Gene3D" id="2.40.40.20">
    <property type="match status" value="1"/>
</dbReference>
<dbReference type="InterPro" id="IPR007066">
    <property type="entry name" value="RNA_pol_Rpb1_3"/>
</dbReference>
<comment type="function">
    <text evidence="7 8">DNA-dependent RNA polymerase catalyzes the transcription of DNA into RNA using the four ribonucleoside triphosphates as substrates.</text>
</comment>
<feature type="binding site" evidence="7">
    <location>
        <position position="60"/>
    </location>
    <ligand>
        <name>Zn(2+)</name>
        <dbReference type="ChEBI" id="CHEBI:29105"/>
        <label>1</label>
    </ligand>
</feature>
<feature type="binding site" evidence="7">
    <location>
        <position position="544"/>
    </location>
    <ligand>
        <name>Mg(2+)</name>
        <dbReference type="ChEBI" id="CHEBI:18420"/>
    </ligand>
</feature>
<dbReference type="NCBIfam" id="TIGR02386">
    <property type="entry name" value="rpoC_TIGR"/>
    <property type="match status" value="1"/>
</dbReference>
<dbReference type="CDD" id="cd01609">
    <property type="entry name" value="RNAP_beta'_N"/>
    <property type="match status" value="1"/>
</dbReference>
<dbReference type="InterPro" id="IPR042102">
    <property type="entry name" value="RNA_pol_Rpb1_3_sf"/>
</dbReference>
<dbReference type="Proteomes" id="UP000176631">
    <property type="component" value="Unassembled WGS sequence"/>
</dbReference>
<dbReference type="PANTHER" id="PTHR19376">
    <property type="entry name" value="DNA-DIRECTED RNA POLYMERASE"/>
    <property type="match status" value="1"/>
</dbReference>
<dbReference type="GO" id="GO:0003677">
    <property type="term" value="F:DNA binding"/>
    <property type="evidence" value="ECO:0007669"/>
    <property type="project" value="UniProtKB-UniRule"/>
</dbReference>
<comment type="similarity">
    <text evidence="7 8">Belongs to the RNA polymerase beta' chain family.</text>
</comment>
<keyword evidence="5 7" id="KW-0804">Transcription</keyword>
<dbReference type="EC" id="2.7.7.6" evidence="7"/>
<dbReference type="InterPro" id="IPR012754">
    <property type="entry name" value="DNA-dir_RpoC_beta_prime_bact"/>
</dbReference>
<feature type="binding site" evidence="7">
    <location>
        <position position="938"/>
    </location>
    <ligand>
        <name>Zn(2+)</name>
        <dbReference type="ChEBI" id="CHEBI:29105"/>
        <label>2</label>
    </ligand>
</feature>
<evidence type="ECO:0000256" key="6">
    <source>
        <dbReference type="ARBA" id="ARBA00048552"/>
    </source>
</evidence>
<dbReference type="STRING" id="1802593.A2172_01325"/>
<dbReference type="Gene3D" id="1.10.132.30">
    <property type="match status" value="1"/>
</dbReference>
<feature type="binding site" evidence="7">
    <location>
        <position position="540"/>
    </location>
    <ligand>
        <name>Mg(2+)</name>
        <dbReference type="ChEBI" id="CHEBI:18420"/>
    </ligand>
</feature>
<dbReference type="GO" id="GO:0008270">
    <property type="term" value="F:zinc ion binding"/>
    <property type="evidence" value="ECO:0007669"/>
    <property type="project" value="UniProtKB-UniRule"/>
</dbReference>
<proteinExistence type="inferred from homology"/>
<dbReference type="SMART" id="SM00663">
    <property type="entry name" value="RPOLA_N"/>
    <property type="match status" value="1"/>
</dbReference>
<feature type="binding site" evidence="7">
    <location>
        <position position="78"/>
    </location>
    <ligand>
        <name>Zn(2+)</name>
        <dbReference type="ChEBI" id="CHEBI:29105"/>
        <label>1</label>
    </ligand>
</feature>
<dbReference type="GO" id="GO:0006351">
    <property type="term" value="P:DNA-templated transcription"/>
    <property type="evidence" value="ECO:0007669"/>
    <property type="project" value="UniProtKB-UniRule"/>
</dbReference>
<dbReference type="CDD" id="cd02655">
    <property type="entry name" value="RNAP_beta'_C"/>
    <property type="match status" value="1"/>
</dbReference>
<evidence type="ECO:0000256" key="8">
    <source>
        <dbReference type="RuleBase" id="RU004279"/>
    </source>
</evidence>
<feature type="binding site" evidence="7">
    <location>
        <position position="861"/>
    </location>
    <ligand>
        <name>Zn(2+)</name>
        <dbReference type="ChEBI" id="CHEBI:29105"/>
        <label>2</label>
    </ligand>
</feature>
<dbReference type="GO" id="GO:0000287">
    <property type="term" value="F:magnesium ion binding"/>
    <property type="evidence" value="ECO:0007669"/>
    <property type="project" value="UniProtKB-UniRule"/>
</dbReference>
<dbReference type="Pfam" id="PF04997">
    <property type="entry name" value="RNA_pol_Rpb1_1"/>
    <property type="match status" value="1"/>
</dbReference>
<dbReference type="Pfam" id="PF00623">
    <property type="entry name" value="RNA_pol_Rpb1_2"/>
    <property type="match status" value="2"/>
</dbReference>
<keyword evidence="1 7" id="KW-0240">DNA-directed RNA polymerase</keyword>
<dbReference type="Pfam" id="PF05000">
    <property type="entry name" value="RNA_pol_Rpb1_4"/>
    <property type="match status" value="1"/>
</dbReference>
<dbReference type="Pfam" id="PF04998">
    <property type="entry name" value="RNA_pol_Rpb1_5"/>
    <property type="match status" value="1"/>
</dbReference>
<dbReference type="InterPro" id="IPR000722">
    <property type="entry name" value="RNA_pol_asu"/>
</dbReference>
<dbReference type="Gene3D" id="1.10.274.100">
    <property type="entry name" value="RNA polymerase Rpb1, domain 3"/>
    <property type="match status" value="2"/>
</dbReference>
<dbReference type="InterPro" id="IPR007081">
    <property type="entry name" value="RNA_pol_Rpb1_5"/>
</dbReference>
<evidence type="ECO:0000256" key="2">
    <source>
        <dbReference type="ARBA" id="ARBA00022679"/>
    </source>
</evidence>
<dbReference type="GO" id="GO:0003899">
    <property type="term" value="F:DNA-directed RNA polymerase activity"/>
    <property type="evidence" value="ECO:0007669"/>
    <property type="project" value="UniProtKB-UniRule"/>
</dbReference>
<dbReference type="Gene3D" id="1.10.40.90">
    <property type="match status" value="1"/>
</dbReference>
<evidence type="ECO:0000256" key="5">
    <source>
        <dbReference type="ARBA" id="ARBA00023163"/>
    </source>
</evidence>
<keyword evidence="4 7" id="KW-0479">Metal-binding</keyword>
<dbReference type="Gene3D" id="1.10.150.390">
    <property type="match status" value="1"/>
</dbReference>
<dbReference type="AlphaFoldDB" id="A0A1G1W907"/>